<dbReference type="GO" id="GO:0030599">
    <property type="term" value="F:pectinesterase activity"/>
    <property type="evidence" value="ECO:0007669"/>
    <property type="project" value="UniProtKB-UniRule"/>
</dbReference>
<evidence type="ECO:0000256" key="10">
    <source>
        <dbReference type="PROSITE-ProRule" id="PRU10040"/>
    </source>
</evidence>
<dbReference type="UniPathway" id="UPA00545">
    <property type="reaction ID" value="UER00823"/>
</dbReference>
<keyword evidence="11" id="KW-0961">Cell wall biogenesis/degradation</keyword>
<keyword evidence="5 11" id="KW-0964">Secreted</keyword>
<evidence type="ECO:0000256" key="7">
    <source>
        <dbReference type="ARBA" id="ARBA00022801"/>
    </source>
</evidence>
<dbReference type="OrthoDB" id="2019149at2759"/>
<keyword evidence="8 11" id="KW-0063">Aspartyl esterase</keyword>
<dbReference type="PANTHER" id="PTHR31321:SF127">
    <property type="entry name" value="PECTINESTERASE"/>
    <property type="match status" value="1"/>
</dbReference>
<dbReference type="AlphaFoldDB" id="A0A4V4HES6"/>
<keyword evidence="14" id="KW-1185">Reference proteome</keyword>
<evidence type="ECO:0000313" key="14">
    <source>
        <dbReference type="Proteomes" id="UP000297245"/>
    </source>
</evidence>
<dbReference type="GO" id="GO:0042545">
    <property type="term" value="P:cell wall modification"/>
    <property type="evidence" value="ECO:0007669"/>
    <property type="project" value="UniProtKB-UniRule"/>
</dbReference>
<evidence type="ECO:0000256" key="11">
    <source>
        <dbReference type="RuleBase" id="RU000589"/>
    </source>
</evidence>
<comment type="catalytic activity">
    <reaction evidence="9 11">
        <text>[(1-&gt;4)-alpha-D-galacturonosyl methyl ester](n) + n H2O = [(1-&gt;4)-alpha-D-galacturonosyl](n) + n methanol + n H(+)</text>
        <dbReference type="Rhea" id="RHEA:22380"/>
        <dbReference type="Rhea" id="RHEA-COMP:14570"/>
        <dbReference type="Rhea" id="RHEA-COMP:14573"/>
        <dbReference type="ChEBI" id="CHEBI:15377"/>
        <dbReference type="ChEBI" id="CHEBI:15378"/>
        <dbReference type="ChEBI" id="CHEBI:17790"/>
        <dbReference type="ChEBI" id="CHEBI:140522"/>
        <dbReference type="ChEBI" id="CHEBI:140523"/>
        <dbReference type="EC" id="3.1.1.11"/>
    </reaction>
</comment>
<accession>A0A4V4HES6</accession>
<dbReference type="InterPro" id="IPR012334">
    <property type="entry name" value="Pectin_lyas_fold"/>
</dbReference>
<comment type="subcellular location">
    <subcellularLocation>
        <location evidence="1 11">Secreted</location>
    </subcellularLocation>
</comment>
<comment type="pathway">
    <text evidence="2 11">Glycan metabolism; pectin degradation; 2-dehydro-3-deoxy-D-gluconate from pectin: step 1/5.</text>
</comment>
<dbReference type="InterPro" id="IPR000070">
    <property type="entry name" value="Pectinesterase_cat"/>
</dbReference>
<dbReference type="FunFam" id="2.160.20.10:FF:000014">
    <property type="entry name" value="Pectinesterase"/>
    <property type="match status" value="1"/>
</dbReference>
<evidence type="ECO:0000256" key="3">
    <source>
        <dbReference type="ARBA" id="ARBA00008891"/>
    </source>
</evidence>
<reference evidence="13 14" key="1">
    <citation type="journal article" date="2019" name="Nat. Ecol. Evol.">
        <title>Megaphylogeny resolves global patterns of mushroom evolution.</title>
        <authorList>
            <person name="Varga T."/>
            <person name="Krizsan K."/>
            <person name="Foldi C."/>
            <person name="Dima B."/>
            <person name="Sanchez-Garcia M."/>
            <person name="Sanchez-Ramirez S."/>
            <person name="Szollosi G.J."/>
            <person name="Szarkandi J.G."/>
            <person name="Papp V."/>
            <person name="Albert L."/>
            <person name="Andreopoulos W."/>
            <person name="Angelini C."/>
            <person name="Antonin V."/>
            <person name="Barry K.W."/>
            <person name="Bougher N.L."/>
            <person name="Buchanan P."/>
            <person name="Buyck B."/>
            <person name="Bense V."/>
            <person name="Catcheside P."/>
            <person name="Chovatia M."/>
            <person name="Cooper J."/>
            <person name="Damon W."/>
            <person name="Desjardin D."/>
            <person name="Finy P."/>
            <person name="Geml J."/>
            <person name="Haridas S."/>
            <person name="Hughes K."/>
            <person name="Justo A."/>
            <person name="Karasinski D."/>
            <person name="Kautmanova I."/>
            <person name="Kiss B."/>
            <person name="Kocsube S."/>
            <person name="Kotiranta H."/>
            <person name="LaButti K.M."/>
            <person name="Lechner B.E."/>
            <person name="Liimatainen K."/>
            <person name="Lipzen A."/>
            <person name="Lukacs Z."/>
            <person name="Mihaltcheva S."/>
            <person name="Morgado L.N."/>
            <person name="Niskanen T."/>
            <person name="Noordeloos M.E."/>
            <person name="Ohm R.A."/>
            <person name="Ortiz-Santana B."/>
            <person name="Ovrebo C."/>
            <person name="Racz N."/>
            <person name="Riley R."/>
            <person name="Savchenko A."/>
            <person name="Shiryaev A."/>
            <person name="Soop K."/>
            <person name="Spirin V."/>
            <person name="Szebenyi C."/>
            <person name="Tomsovsky M."/>
            <person name="Tulloss R.E."/>
            <person name="Uehling J."/>
            <person name="Grigoriev I.V."/>
            <person name="Vagvolgyi C."/>
            <person name="Papp T."/>
            <person name="Martin F.M."/>
            <person name="Miettinen O."/>
            <person name="Hibbett D.S."/>
            <person name="Nagy L.G."/>
        </authorList>
    </citation>
    <scope>NUCLEOTIDE SEQUENCE [LARGE SCALE GENOMIC DNA]</scope>
    <source>
        <strain evidence="13 14">CBS 962.96</strain>
    </source>
</reference>
<feature type="active site" evidence="10">
    <location>
        <position position="190"/>
    </location>
</feature>
<evidence type="ECO:0000256" key="8">
    <source>
        <dbReference type="ARBA" id="ARBA00023085"/>
    </source>
</evidence>
<evidence type="ECO:0000256" key="1">
    <source>
        <dbReference type="ARBA" id="ARBA00004613"/>
    </source>
</evidence>
<feature type="domain" description="Pectinesterase catalytic" evidence="12">
    <location>
        <begin position="37"/>
        <end position="304"/>
    </location>
</feature>
<feature type="chain" id="PRO_5021037781" description="Pectinesterase" evidence="11">
    <location>
        <begin position="20"/>
        <end position="338"/>
    </location>
</feature>
<dbReference type="PANTHER" id="PTHR31321">
    <property type="entry name" value="ACYL-COA THIOESTER HYDROLASE YBHC-RELATED"/>
    <property type="match status" value="1"/>
</dbReference>
<gene>
    <name evidence="13" type="ORF">K435DRAFT_672419</name>
</gene>
<evidence type="ECO:0000256" key="9">
    <source>
        <dbReference type="ARBA" id="ARBA00047928"/>
    </source>
</evidence>
<evidence type="ECO:0000313" key="13">
    <source>
        <dbReference type="EMBL" id="THU92265.1"/>
    </source>
</evidence>
<keyword evidence="6 11" id="KW-0732">Signal</keyword>
<dbReference type="SUPFAM" id="SSF51126">
    <property type="entry name" value="Pectin lyase-like"/>
    <property type="match status" value="1"/>
</dbReference>
<dbReference type="Proteomes" id="UP000297245">
    <property type="component" value="Unassembled WGS sequence"/>
</dbReference>
<dbReference type="Pfam" id="PF01095">
    <property type="entry name" value="Pectinesterase"/>
    <property type="match status" value="1"/>
</dbReference>
<sequence length="338" mass="35817">MRLVPVLLALTSLIWSASATPLLAKRASRTSPPSGAVVVRQSGTQSGEFSTVQAAINSLDSTSSKTIFIFPGTYNEQVSITRTGPLTIMGSTTNTADQKANSVTIQHSLSAAAAGSDDASGTFRVHKDNLKLYNVNIKNTFGQGSQAIALSAYGEDLGFYAVGLYGYQDTLLANEGHQFYGSCYIEGAVDYIFGQHARIFIHKSTIASVGAGAITADGPTSASDNSLFVIDSSSVIQSSAATSSLTGKVFLGRPWQQWARVAFVNTNLDSLINSAGWEEWSASMPNTEDVEFVEVNNSGPGSEGTRPSFAQQLDSDAGFTAADVLGDDWTSWVDQQYV</sequence>
<evidence type="ECO:0000259" key="12">
    <source>
        <dbReference type="Pfam" id="PF01095"/>
    </source>
</evidence>
<dbReference type="EMBL" id="ML179284">
    <property type="protein sequence ID" value="THU92265.1"/>
    <property type="molecule type" value="Genomic_DNA"/>
</dbReference>
<evidence type="ECO:0000256" key="4">
    <source>
        <dbReference type="ARBA" id="ARBA00013229"/>
    </source>
</evidence>
<name>A0A4V4HES6_DENBC</name>
<organism evidence="13 14">
    <name type="scientific">Dendrothele bispora (strain CBS 962.96)</name>
    <dbReference type="NCBI Taxonomy" id="1314807"/>
    <lineage>
        <taxon>Eukaryota</taxon>
        <taxon>Fungi</taxon>
        <taxon>Dikarya</taxon>
        <taxon>Basidiomycota</taxon>
        <taxon>Agaricomycotina</taxon>
        <taxon>Agaricomycetes</taxon>
        <taxon>Agaricomycetidae</taxon>
        <taxon>Agaricales</taxon>
        <taxon>Agaricales incertae sedis</taxon>
        <taxon>Dendrothele</taxon>
    </lineage>
</organism>
<evidence type="ECO:0000256" key="2">
    <source>
        <dbReference type="ARBA" id="ARBA00005184"/>
    </source>
</evidence>
<keyword evidence="13" id="KW-0456">Lyase</keyword>
<evidence type="ECO:0000256" key="6">
    <source>
        <dbReference type="ARBA" id="ARBA00022729"/>
    </source>
</evidence>
<dbReference type="InterPro" id="IPR011050">
    <property type="entry name" value="Pectin_lyase_fold/virulence"/>
</dbReference>
<dbReference type="GO" id="GO:0045490">
    <property type="term" value="P:pectin catabolic process"/>
    <property type="evidence" value="ECO:0007669"/>
    <property type="project" value="UniProtKB-UniRule"/>
</dbReference>
<keyword evidence="7 11" id="KW-0378">Hydrolase</keyword>
<comment type="function">
    <text evidence="11">Involved in maceration and soft-rotting of plant tissue.</text>
</comment>
<dbReference type="InterPro" id="IPR033131">
    <property type="entry name" value="Pectinesterase_Asp_AS"/>
</dbReference>
<protein>
    <recommendedName>
        <fullName evidence="4 11">Pectinesterase</fullName>
        <ecNumber evidence="4 11">3.1.1.11</ecNumber>
    </recommendedName>
</protein>
<feature type="signal peptide" evidence="11">
    <location>
        <begin position="1"/>
        <end position="19"/>
    </location>
</feature>
<dbReference type="PROSITE" id="PS00503">
    <property type="entry name" value="PECTINESTERASE_2"/>
    <property type="match status" value="1"/>
</dbReference>
<dbReference type="Gene3D" id="2.160.20.10">
    <property type="entry name" value="Single-stranded right-handed beta-helix, Pectin lyase-like"/>
    <property type="match status" value="1"/>
</dbReference>
<dbReference type="EC" id="3.1.1.11" evidence="4 11"/>
<dbReference type="GO" id="GO:0016829">
    <property type="term" value="F:lyase activity"/>
    <property type="evidence" value="ECO:0007669"/>
    <property type="project" value="UniProtKB-KW"/>
</dbReference>
<comment type="similarity">
    <text evidence="3">Belongs to the pectinesterase family.</text>
</comment>
<proteinExistence type="inferred from homology"/>
<evidence type="ECO:0000256" key="5">
    <source>
        <dbReference type="ARBA" id="ARBA00022525"/>
    </source>
</evidence>
<dbReference type="GO" id="GO:0005576">
    <property type="term" value="C:extracellular region"/>
    <property type="evidence" value="ECO:0007669"/>
    <property type="project" value="UniProtKB-SubCell"/>
</dbReference>